<evidence type="ECO:0000256" key="7">
    <source>
        <dbReference type="ARBA" id="ARBA00022840"/>
    </source>
</evidence>
<dbReference type="GO" id="GO:0005886">
    <property type="term" value="C:plasma membrane"/>
    <property type="evidence" value="ECO:0007669"/>
    <property type="project" value="UniProtKB-SubCell"/>
</dbReference>
<dbReference type="SUPFAM" id="SSF52540">
    <property type="entry name" value="P-loop containing nucleoside triphosphate hydrolases"/>
    <property type="match status" value="2"/>
</dbReference>
<keyword evidence="8" id="KW-1278">Translocase</keyword>
<dbReference type="InterPro" id="IPR017871">
    <property type="entry name" value="ABC_transporter-like_CS"/>
</dbReference>
<dbReference type="EMBL" id="AP017378">
    <property type="protein sequence ID" value="BBD08594.1"/>
    <property type="molecule type" value="Genomic_DNA"/>
</dbReference>
<evidence type="ECO:0000256" key="1">
    <source>
        <dbReference type="ARBA" id="ARBA00004202"/>
    </source>
</evidence>
<keyword evidence="7" id="KW-0067">ATP-binding</keyword>
<keyword evidence="4" id="KW-0762">Sugar transport</keyword>
<feature type="compositionally biased region" description="Polar residues" evidence="10">
    <location>
        <begin position="508"/>
        <end position="524"/>
    </location>
</feature>
<dbReference type="InterPro" id="IPR003439">
    <property type="entry name" value="ABC_transporter-like_ATP-bd"/>
</dbReference>
<dbReference type="PANTHER" id="PTHR43790">
    <property type="entry name" value="CARBOHYDRATE TRANSPORT ATP-BINDING PROTEIN MG119-RELATED"/>
    <property type="match status" value="1"/>
</dbReference>
<sequence length="524" mass="55999">MYTPKPALRLSNITKRFGSLVANDAISLELGKGEMLALLGENGAGKTTLMNVLFGHYVPDDGRVEIHGNVIPQGSPREALHAGVGMVHQHFTLGENMSVLENIILGTEPTLSLSLETGAARKRLAELMEQFGLTVTPDALVRDLSVGQRQRVEILKALFRDTSVLILDEPTAVLTPQESDKLFETLRLLVDKGLSVIFITHKLREVMAASDRCVVLRHGKVVLTTPTAETDAETLARAMVGGEVPKTERVPSLTGKELLRIDGVTVQSPEGRALLDNLNLSLHAGEILGIAGVSGNGQAQLADLISGLTPPDSGSIAVNGKTIARPTPAGMVAMGVGRIPEDRTGTGLIGDMTVQENLGSEVYRNKEFSRFGFLNFKSLRRRAKELIERFDVRCPGPGAATRKLSGGNMQKLILARVLSGKPSVILASQPTWGLDVGAAAFVHRCLMEAAERGAGVLLISEDLDELFQVTDRIQVMHCGRLSTPVRPGEVDAAQLGLAMSGHRAAPHTSDTIHSASATTGETLQ</sequence>
<dbReference type="InterPro" id="IPR050107">
    <property type="entry name" value="ABC_carbohydrate_import_ATPase"/>
</dbReference>
<feature type="region of interest" description="Disordered" evidence="10">
    <location>
        <begin position="503"/>
        <end position="524"/>
    </location>
</feature>
<dbReference type="GO" id="GO:0016887">
    <property type="term" value="F:ATP hydrolysis activity"/>
    <property type="evidence" value="ECO:0007669"/>
    <property type="project" value="InterPro"/>
</dbReference>
<dbReference type="InterPro" id="IPR003593">
    <property type="entry name" value="AAA+_ATPase"/>
</dbReference>
<feature type="domain" description="ABC transporter" evidence="11">
    <location>
        <begin position="8"/>
        <end position="243"/>
    </location>
</feature>
<keyword evidence="13" id="KW-1185">Reference proteome</keyword>
<dbReference type="CDD" id="cd03215">
    <property type="entry name" value="ABC_Carb_Monos_II"/>
    <property type="match status" value="1"/>
</dbReference>
<evidence type="ECO:0000256" key="8">
    <source>
        <dbReference type="ARBA" id="ARBA00022967"/>
    </source>
</evidence>
<evidence type="ECO:0000256" key="9">
    <source>
        <dbReference type="ARBA" id="ARBA00023136"/>
    </source>
</evidence>
<evidence type="ECO:0000313" key="13">
    <source>
        <dbReference type="Proteomes" id="UP000269883"/>
    </source>
</evidence>
<dbReference type="CDD" id="cd03216">
    <property type="entry name" value="ABC_Carb_Monos_I"/>
    <property type="match status" value="1"/>
</dbReference>
<protein>
    <submittedName>
        <fullName evidence="12">ABC transporter</fullName>
    </submittedName>
</protein>
<dbReference type="Pfam" id="PF00005">
    <property type="entry name" value="ABC_tran"/>
    <property type="match status" value="2"/>
</dbReference>
<dbReference type="KEGG" id="dfl:DFE_1868"/>
<reference evidence="12 13" key="1">
    <citation type="journal article" date="2018" name="Sci. Adv.">
        <title>Multi-heme cytochromes provide a pathway for survival in energy-limited environments.</title>
        <authorList>
            <person name="Deng X."/>
            <person name="Dohmae N."/>
            <person name="Nealson K.H."/>
            <person name="Hashimoto K."/>
            <person name="Okamoto A."/>
        </authorList>
    </citation>
    <scope>NUCLEOTIDE SEQUENCE [LARGE SCALE GENOMIC DNA]</scope>
    <source>
        <strain evidence="12 13">IS5</strain>
    </source>
</reference>
<evidence type="ECO:0000256" key="5">
    <source>
        <dbReference type="ARBA" id="ARBA00022737"/>
    </source>
</evidence>
<dbReference type="PROSITE" id="PS00211">
    <property type="entry name" value="ABC_TRANSPORTER_1"/>
    <property type="match status" value="2"/>
</dbReference>
<dbReference type="SMART" id="SM00382">
    <property type="entry name" value="AAA"/>
    <property type="match status" value="1"/>
</dbReference>
<dbReference type="Proteomes" id="UP000269883">
    <property type="component" value="Chromosome"/>
</dbReference>
<dbReference type="InterPro" id="IPR027417">
    <property type="entry name" value="P-loop_NTPase"/>
</dbReference>
<evidence type="ECO:0000256" key="2">
    <source>
        <dbReference type="ARBA" id="ARBA00022448"/>
    </source>
</evidence>
<dbReference type="FunFam" id="3.40.50.300:FF:000127">
    <property type="entry name" value="Ribose import ATP-binding protein RbsA"/>
    <property type="match status" value="1"/>
</dbReference>
<dbReference type="GO" id="GO:0005524">
    <property type="term" value="F:ATP binding"/>
    <property type="evidence" value="ECO:0007669"/>
    <property type="project" value="UniProtKB-KW"/>
</dbReference>
<keyword evidence="6" id="KW-0547">Nucleotide-binding</keyword>
<dbReference type="PROSITE" id="PS50893">
    <property type="entry name" value="ABC_TRANSPORTER_2"/>
    <property type="match status" value="2"/>
</dbReference>
<accession>A0A2Z6AZA5</accession>
<dbReference type="PANTHER" id="PTHR43790:SF4">
    <property type="entry name" value="GUANOSINE IMPORT ATP-BINDING PROTEIN NUPO"/>
    <property type="match status" value="1"/>
</dbReference>
<organism evidence="12 13">
    <name type="scientific">Desulfovibrio ferrophilus</name>
    <dbReference type="NCBI Taxonomy" id="241368"/>
    <lineage>
        <taxon>Bacteria</taxon>
        <taxon>Pseudomonadati</taxon>
        <taxon>Thermodesulfobacteriota</taxon>
        <taxon>Desulfovibrionia</taxon>
        <taxon>Desulfovibrionales</taxon>
        <taxon>Desulfovibrionaceae</taxon>
        <taxon>Desulfovibrio</taxon>
    </lineage>
</organism>
<dbReference type="Gene3D" id="3.40.50.300">
    <property type="entry name" value="P-loop containing nucleotide triphosphate hydrolases"/>
    <property type="match status" value="2"/>
</dbReference>
<name>A0A2Z6AZA5_9BACT</name>
<evidence type="ECO:0000256" key="6">
    <source>
        <dbReference type="ARBA" id="ARBA00022741"/>
    </source>
</evidence>
<dbReference type="RefSeq" id="WP_126378812.1">
    <property type="nucleotide sequence ID" value="NZ_AP017378.1"/>
</dbReference>
<evidence type="ECO:0000313" key="12">
    <source>
        <dbReference type="EMBL" id="BBD08594.1"/>
    </source>
</evidence>
<keyword evidence="9" id="KW-0472">Membrane</keyword>
<evidence type="ECO:0000259" key="11">
    <source>
        <dbReference type="PROSITE" id="PS50893"/>
    </source>
</evidence>
<comment type="subcellular location">
    <subcellularLocation>
        <location evidence="1">Cell membrane</location>
        <topology evidence="1">Peripheral membrane protein</topology>
    </subcellularLocation>
</comment>
<keyword evidence="5" id="KW-0677">Repeat</keyword>
<dbReference type="OrthoDB" id="9809450at2"/>
<feature type="domain" description="ABC transporter" evidence="11">
    <location>
        <begin position="259"/>
        <end position="503"/>
    </location>
</feature>
<gene>
    <name evidence="12" type="ORF">DFE_1868</name>
</gene>
<evidence type="ECO:0000256" key="10">
    <source>
        <dbReference type="SAM" id="MobiDB-lite"/>
    </source>
</evidence>
<keyword evidence="2" id="KW-0813">Transport</keyword>
<evidence type="ECO:0000256" key="4">
    <source>
        <dbReference type="ARBA" id="ARBA00022597"/>
    </source>
</evidence>
<evidence type="ECO:0000256" key="3">
    <source>
        <dbReference type="ARBA" id="ARBA00022475"/>
    </source>
</evidence>
<dbReference type="AlphaFoldDB" id="A0A2Z6AZA5"/>
<proteinExistence type="predicted"/>
<keyword evidence="3" id="KW-1003">Cell membrane</keyword>